<evidence type="ECO:0000313" key="4">
    <source>
        <dbReference type="Proteomes" id="UP000663834"/>
    </source>
</evidence>
<evidence type="ECO:0000313" key="2">
    <source>
        <dbReference type="EMBL" id="CAF1666878.1"/>
    </source>
</evidence>
<name>A0A816FX47_9BILA</name>
<gene>
    <name evidence="2" type="ORF">KQP761_LOCUS33306</name>
    <name evidence="3" type="ORF">MBJ925_LOCUS13258</name>
</gene>
<dbReference type="AlphaFoldDB" id="A0A816FX47"/>
<accession>A0A816FX47</accession>
<sequence length="192" mass="20192">MLFQNAYRYPIQPSMTTNKMPYQSPATTYKSNISNVPLKTAFASKVLWITLSIVIVLGLVATTTVSIVVTILTLCNNSCMWNNTLSIFFVSGVTPSSECTTWNSFIAGLTCSSHTSLNLYGTNGSIGVDVTNAAVATAIASALRTGTAYSGSSNGHSWQVGTCGTGIELTATGATYSCNPGYIIRPCVGNSN</sequence>
<reference evidence="2" key="1">
    <citation type="submission" date="2021-02" db="EMBL/GenBank/DDBJ databases">
        <authorList>
            <person name="Nowell W R."/>
        </authorList>
    </citation>
    <scope>NUCLEOTIDE SEQUENCE</scope>
</reference>
<keyword evidence="1" id="KW-1133">Transmembrane helix</keyword>
<evidence type="ECO:0000313" key="3">
    <source>
        <dbReference type="EMBL" id="CAF2052336.1"/>
    </source>
</evidence>
<comment type="caution">
    <text evidence="2">The sequence shown here is derived from an EMBL/GenBank/DDBJ whole genome shotgun (WGS) entry which is preliminary data.</text>
</comment>
<organism evidence="2 4">
    <name type="scientific">Rotaria magnacalcarata</name>
    <dbReference type="NCBI Taxonomy" id="392030"/>
    <lineage>
        <taxon>Eukaryota</taxon>
        <taxon>Metazoa</taxon>
        <taxon>Spiralia</taxon>
        <taxon>Gnathifera</taxon>
        <taxon>Rotifera</taxon>
        <taxon>Eurotatoria</taxon>
        <taxon>Bdelloidea</taxon>
        <taxon>Philodinida</taxon>
        <taxon>Philodinidae</taxon>
        <taxon>Rotaria</taxon>
    </lineage>
</organism>
<dbReference type="Proteomes" id="UP000663824">
    <property type="component" value="Unassembled WGS sequence"/>
</dbReference>
<dbReference type="Proteomes" id="UP000663834">
    <property type="component" value="Unassembled WGS sequence"/>
</dbReference>
<dbReference type="OrthoDB" id="10474790at2759"/>
<keyword evidence="1" id="KW-0812">Transmembrane</keyword>
<proteinExistence type="predicted"/>
<evidence type="ECO:0000256" key="1">
    <source>
        <dbReference type="SAM" id="Phobius"/>
    </source>
</evidence>
<dbReference type="EMBL" id="CAJNOW010018647">
    <property type="protein sequence ID" value="CAF1666878.1"/>
    <property type="molecule type" value="Genomic_DNA"/>
</dbReference>
<feature type="transmembrane region" description="Helical" evidence="1">
    <location>
        <begin position="46"/>
        <end position="74"/>
    </location>
</feature>
<protein>
    <submittedName>
        <fullName evidence="2">Uncharacterized protein</fullName>
    </submittedName>
</protein>
<keyword evidence="1" id="KW-0472">Membrane</keyword>
<dbReference type="EMBL" id="CAJNRE010006044">
    <property type="protein sequence ID" value="CAF2052336.1"/>
    <property type="molecule type" value="Genomic_DNA"/>
</dbReference>